<dbReference type="PANTHER" id="PTHR43861:SF1">
    <property type="entry name" value="TRANS-ACONITATE 2-METHYLTRANSFERASE"/>
    <property type="match status" value="1"/>
</dbReference>
<dbReference type="CDD" id="cd02440">
    <property type="entry name" value="AdoMet_MTases"/>
    <property type="match status" value="1"/>
</dbReference>
<organism evidence="4 5">
    <name type="scientific">Paenibacillus hemerocallicola</name>
    <dbReference type="NCBI Taxonomy" id="1172614"/>
    <lineage>
        <taxon>Bacteria</taxon>
        <taxon>Bacillati</taxon>
        <taxon>Bacillota</taxon>
        <taxon>Bacilli</taxon>
        <taxon>Bacillales</taxon>
        <taxon>Paenibacillaceae</taxon>
        <taxon>Paenibacillus</taxon>
    </lineage>
</organism>
<proteinExistence type="predicted"/>
<dbReference type="EMBL" id="VDCQ01000042">
    <property type="protein sequence ID" value="TNJ63493.1"/>
    <property type="molecule type" value="Genomic_DNA"/>
</dbReference>
<evidence type="ECO:0000313" key="4">
    <source>
        <dbReference type="EMBL" id="TNJ63493.1"/>
    </source>
</evidence>
<dbReference type="AlphaFoldDB" id="A0A5C4T374"/>
<evidence type="ECO:0000256" key="2">
    <source>
        <dbReference type="ARBA" id="ARBA00022679"/>
    </source>
</evidence>
<dbReference type="SUPFAM" id="SSF53335">
    <property type="entry name" value="S-adenosyl-L-methionine-dependent methyltransferases"/>
    <property type="match status" value="1"/>
</dbReference>
<evidence type="ECO:0000313" key="5">
    <source>
        <dbReference type="Proteomes" id="UP000307943"/>
    </source>
</evidence>
<dbReference type="OrthoDB" id="9760689at2"/>
<dbReference type="Gene3D" id="3.40.50.150">
    <property type="entry name" value="Vaccinia Virus protein VP39"/>
    <property type="match status" value="1"/>
</dbReference>
<reference evidence="4 5" key="1">
    <citation type="submission" date="2019-05" db="EMBL/GenBank/DDBJ databases">
        <title>We sequenced the genome of Paenibacillus hemerocallicola KCTC 33185 for further insight into its adaptation and study the phylogeny of Paenibacillus.</title>
        <authorList>
            <person name="Narsing Rao M.P."/>
        </authorList>
    </citation>
    <scope>NUCLEOTIDE SEQUENCE [LARGE SCALE GENOMIC DNA]</scope>
    <source>
        <strain evidence="4 5">KCTC 33185</strain>
    </source>
</reference>
<dbReference type="PANTHER" id="PTHR43861">
    <property type="entry name" value="TRANS-ACONITATE 2-METHYLTRANSFERASE-RELATED"/>
    <property type="match status" value="1"/>
</dbReference>
<dbReference type="InterPro" id="IPR041698">
    <property type="entry name" value="Methyltransf_25"/>
</dbReference>
<name>A0A5C4T374_9BACL</name>
<dbReference type="InterPro" id="IPR029063">
    <property type="entry name" value="SAM-dependent_MTases_sf"/>
</dbReference>
<accession>A0A5C4T374</accession>
<keyword evidence="2 4" id="KW-0808">Transferase</keyword>
<dbReference type="RefSeq" id="WP_139605046.1">
    <property type="nucleotide sequence ID" value="NZ_VDCQ01000042.1"/>
</dbReference>
<dbReference type="GO" id="GO:0032259">
    <property type="term" value="P:methylation"/>
    <property type="evidence" value="ECO:0007669"/>
    <property type="project" value="UniProtKB-KW"/>
</dbReference>
<dbReference type="Pfam" id="PF13649">
    <property type="entry name" value="Methyltransf_25"/>
    <property type="match status" value="1"/>
</dbReference>
<keyword evidence="1 4" id="KW-0489">Methyltransferase</keyword>
<protein>
    <submittedName>
        <fullName evidence="4">Methyltransferase domain-containing protein</fullName>
    </submittedName>
</protein>
<evidence type="ECO:0000256" key="1">
    <source>
        <dbReference type="ARBA" id="ARBA00022603"/>
    </source>
</evidence>
<keyword evidence="5" id="KW-1185">Reference proteome</keyword>
<evidence type="ECO:0000259" key="3">
    <source>
        <dbReference type="Pfam" id="PF13649"/>
    </source>
</evidence>
<sequence length="266" mass="29606">MNQRQQQPNHYWNASLYDSRIGFVSEYGKSVVEMLDVQAGETVLDIGCGTGDLCRELSDRGARTHGIDYSEEMIATARDKYPDLSFEAADAHAYPARLRFDAVFSNAALHWMTRPAEVIRSVSGALKPGGRFVAEFGGKHNVGGIVAALSEALRGFGVDAAARNPWYFPSVGEYASLLEAAGFRVEYALHFSRPTPLADGERGLEHWLDMFAAGFFDGLTERDKRAAYAETNRLAKSVLFRDGQWIADYWRLRVLAFRPPGADEER</sequence>
<comment type="caution">
    <text evidence="4">The sequence shown here is derived from an EMBL/GenBank/DDBJ whole genome shotgun (WGS) entry which is preliminary data.</text>
</comment>
<gene>
    <name evidence="4" type="ORF">FE784_25285</name>
</gene>
<feature type="domain" description="Methyltransferase" evidence="3">
    <location>
        <begin position="43"/>
        <end position="130"/>
    </location>
</feature>
<dbReference type="Proteomes" id="UP000307943">
    <property type="component" value="Unassembled WGS sequence"/>
</dbReference>
<dbReference type="GO" id="GO:0008168">
    <property type="term" value="F:methyltransferase activity"/>
    <property type="evidence" value="ECO:0007669"/>
    <property type="project" value="UniProtKB-KW"/>
</dbReference>